<protein>
    <recommendedName>
        <fullName evidence="1">PD-(D/E)XK endonuclease-like domain-containing protein</fullName>
    </recommendedName>
</protein>
<dbReference type="InterPro" id="IPR038726">
    <property type="entry name" value="PDDEXK_AddAB-type"/>
</dbReference>
<name>A0A0F9MDJ6_9ZZZZ</name>
<evidence type="ECO:0000259" key="1">
    <source>
        <dbReference type="Pfam" id="PF12705"/>
    </source>
</evidence>
<evidence type="ECO:0000313" key="2">
    <source>
        <dbReference type="EMBL" id="KKM97406.1"/>
    </source>
</evidence>
<accession>A0A0F9MDJ6</accession>
<dbReference type="PANTHER" id="PTHR31340">
    <property type="entry name" value="MITOCHONDRIAL GENOME MAINTENANCE EXONUCLEASE 1"/>
    <property type="match status" value="1"/>
</dbReference>
<dbReference type="Pfam" id="PF12705">
    <property type="entry name" value="PDDEXK_1"/>
    <property type="match status" value="1"/>
</dbReference>
<dbReference type="AlphaFoldDB" id="A0A0F9MDJ6"/>
<dbReference type="InterPro" id="IPR011335">
    <property type="entry name" value="Restrct_endonuc-II-like"/>
</dbReference>
<feature type="domain" description="PD-(D/E)XK endonuclease-like" evidence="1">
    <location>
        <begin position="97"/>
        <end position="187"/>
    </location>
</feature>
<organism evidence="2">
    <name type="scientific">marine sediment metagenome</name>
    <dbReference type="NCBI Taxonomy" id="412755"/>
    <lineage>
        <taxon>unclassified sequences</taxon>
        <taxon>metagenomes</taxon>
        <taxon>ecological metagenomes</taxon>
    </lineage>
</organism>
<dbReference type="InterPro" id="IPR011604">
    <property type="entry name" value="PDDEXK-like_dom_sf"/>
</dbReference>
<dbReference type="PANTHER" id="PTHR31340:SF3">
    <property type="entry name" value="MITOCHONDRIAL GENOME MAINTENANCE EXONUCLEASE 1"/>
    <property type="match status" value="1"/>
</dbReference>
<sequence>MVYFKHIFFPIPPKLREKKIDGKRHYISPNGIALPSVTTVLSLLDQAGIRAWKNRVGETEANRVSGRALKNGTEMHTIVESFLDNKGTESFKNMVSQKLFEQMKSELLKINNIRAQEVQLYSEKIGVAGRVDCVADFDGKLSVIDFKSAKQKKQKSWITKYFLQATAYSEMFTELTKTPIEQIVILISAEDGTVVPYVESPSKYKDQLYKVIEDYKLRKEFENS</sequence>
<dbReference type="Gene3D" id="3.90.320.10">
    <property type="match status" value="1"/>
</dbReference>
<dbReference type="SUPFAM" id="SSF52980">
    <property type="entry name" value="Restriction endonuclease-like"/>
    <property type="match status" value="1"/>
</dbReference>
<proteinExistence type="predicted"/>
<dbReference type="EMBL" id="LAZR01005750">
    <property type="protein sequence ID" value="KKM97406.1"/>
    <property type="molecule type" value="Genomic_DNA"/>
</dbReference>
<comment type="caution">
    <text evidence="2">The sequence shown here is derived from an EMBL/GenBank/DDBJ whole genome shotgun (WGS) entry which is preliminary data.</text>
</comment>
<reference evidence="2" key="1">
    <citation type="journal article" date="2015" name="Nature">
        <title>Complex archaea that bridge the gap between prokaryotes and eukaryotes.</title>
        <authorList>
            <person name="Spang A."/>
            <person name="Saw J.H."/>
            <person name="Jorgensen S.L."/>
            <person name="Zaremba-Niedzwiedzka K."/>
            <person name="Martijn J."/>
            <person name="Lind A.E."/>
            <person name="van Eijk R."/>
            <person name="Schleper C."/>
            <person name="Guy L."/>
            <person name="Ettema T.J."/>
        </authorList>
    </citation>
    <scope>NUCLEOTIDE SEQUENCE</scope>
</reference>
<gene>
    <name evidence="2" type="ORF">LCGC14_1168320</name>
</gene>